<keyword evidence="2" id="KW-1185">Reference proteome</keyword>
<dbReference type="Proteomes" id="UP000188533">
    <property type="component" value="Unassembled WGS sequence"/>
</dbReference>
<gene>
    <name evidence="1" type="ORF">LENED_011813</name>
</gene>
<protein>
    <submittedName>
        <fullName evidence="1">Uncharacterized protein</fullName>
    </submittedName>
</protein>
<name>A0A1Q3ER31_LENED</name>
<accession>A0A1Q3ER31</accession>
<reference evidence="1 2" key="1">
    <citation type="submission" date="2016-08" db="EMBL/GenBank/DDBJ databases">
        <authorList>
            <consortium name="Lentinula edodes genome sequencing consortium"/>
            <person name="Sakamoto Y."/>
            <person name="Nakade K."/>
            <person name="Sato S."/>
            <person name="Yoshida Y."/>
            <person name="Miyazaki K."/>
            <person name="Natsume S."/>
            <person name="Konno N."/>
        </authorList>
    </citation>
    <scope>NUCLEOTIDE SEQUENCE [LARGE SCALE GENOMIC DNA]</scope>
    <source>
        <strain evidence="1 2">NBRC 111202</strain>
    </source>
</reference>
<evidence type="ECO:0000313" key="1">
    <source>
        <dbReference type="EMBL" id="GAW09643.1"/>
    </source>
</evidence>
<sequence length="280" mass="32039">MAPYNHPKSLQKTKSPLFSATTFKRSPLLYRGRVPARRNPPESRSKHVLPIIPEIFGSPDRDRRRSRLNSVYYDPFEQQEDVDEVFDEEERPTFTWENEKTLVSDLLHDGHEQEHEDVKLSSLADSIQAAFSVHSKELLDDVADTLVPAVNLVKHGHQVLNDQVDDSFALGVLEFDEACKKLEAVTISSHNELKKAYRTSQARVQDLLKQLEEACTRRDRLWVDFEAALDDILNPATNSLKTLPIRMERTIATLEKQSKQIGKDNGSKEKYLKGLLSKFT</sequence>
<comment type="caution">
    <text evidence="1">The sequence shown here is derived from an EMBL/GenBank/DDBJ whole genome shotgun (WGS) entry which is preliminary data.</text>
</comment>
<dbReference type="EMBL" id="BDGU01001173">
    <property type="protein sequence ID" value="GAW09643.1"/>
    <property type="molecule type" value="Genomic_DNA"/>
</dbReference>
<proteinExistence type="predicted"/>
<reference evidence="1 2" key="2">
    <citation type="submission" date="2017-02" db="EMBL/GenBank/DDBJ databases">
        <title>A genome survey and senescence transcriptome analysis in Lentinula edodes.</title>
        <authorList>
            <person name="Sakamoto Y."/>
            <person name="Nakade K."/>
            <person name="Sato S."/>
            <person name="Yoshida Y."/>
            <person name="Miyazaki K."/>
            <person name="Natsume S."/>
            <person name="Konno N."/>
        </authorList>
    </citation>
    <scope>NUCLEOTIDE SEQUENCE [LARGE SCALE GENOMIC DNA]</scope>
    <source>
        <strain evidence="1 2">NBRC 111202</strain>
    </source>
</reference>
<evidence type="ECO:0000313" key="2">
    <source>
        <dbReference type="Proteomes" id="UP000188533"/>
    </source>
</evidence>
<dbReference type="AlphaFoldDB" id="A0A1Q3ER31"/>
<organism evidence="1 2">
    <name type="scientific">Lentinula edodes</name>
    <name type="common">Shiitake mushroom</name>
    <name type="synonym">Lentinus edodes</name>
    <dbReference type="NCBI Taxonomy" id="5353"/>
    <lineage>
        <taxon>Eukaryota</taxon>
        <taxon>Fungi</taxon>
        <taxon>Dikarya</taxon>
        <taxon>Basidiomycota</taxon>
        <taxon>Agaricomycotina</taxon>
        <taxon>Agaricomycetes</taxon>
        <taxon>Agaricomycetidae</taxon>
        <taxon>Agaricales</taxon>
        <taxon>Marasmiineae</taxon>
        <taxon>Omphalotaceae</taxon>
        <taxon>Lentinula</taxon>
    </lineage>
</organism>